<keyword evidence="1" id="KW-1133">Transmembrane helix</keyword>
<name>A0ABS1KWF3_9BACT</name>
<evidence type="ECO:0000256" key="1">
    <source>
        <dbReference type="SAM" id="Phobius"/>
    </source>
</evidence>
<keyword evidence="1" id="KW-0472">Membrane</keyword>
<organism evidence="3 4">
    <name type="scientific">Chryseolinea lacunae</name>
    <dbReference type="NCBI Taxonomy" id="2801331"/>
    <lineage>
        <taxon>Bacteria</taxon>
        <taxon>Pseudomonadati</taxon>
        <taxon>Bacteroidota</taxon>
        <taxon>Cytophagia</taxon>
        <taxon>Cytophagales</taxon>
        <taxon>Fulvivirgaceae</taxon>
        <taxon>Chryseolinea</taxon>
    </lineage>
</organism>
<evidence type="ECO:0000259" key="2">
    <source>
        <dbReference type="Pfam" id="PF01551"/>
    </source>
</evidence>
<dbReference type="RefSeq" id="WP_202013263.1">
    <property type="nucleotide sequence ID" value="NZ_JAERRB010000008.1"/>
</dbReference>
<dbReference type="Pfam" id="PF01551">
    <property type="entry name" value="Peptidase_M23"/>
    <property type="match status" value="1"/>
</dbReference>
<dbReference type="InterPro" id="IPR011055">
    <property type="entry name" value="Dup_hybrid_motif"/>
</dbReference>
<reference evidence="3 4" key="1">
    <citation type="submission" date="2021-01" db="EMBL/GenBank/DDBJ databases">
        <title>Chryseolinea sp. Jin1 Genome sequencing and assembly.</title>
        <authorList>
            <person name="Kim I."/>
        </authorList>
    </citation>
    <scope>NUCLEOTIDE SEQUENCE [LARGE SCALE GENOMIC DNA]</scope>
    <source>
        <strain evidence="3 4">Jin1</strain>
    </source>
</reference>
<dbReference type="EMBL" id="JAERRB010000008">
    <property type="protein sequence ID" value="MBL0743793.1"/>
    <property type="molecule type" value="Genomic_DNA"/>
</dbReference>
<comment type="caution">
    <text evidence="3">The sequence shown here is derived from an EMBL/GenBank/DDBJ whole genome shotgun (WGS) entry which is preliminary data.</text>
</comment>
<sequence length="321" mass="36803">MGKIKYRYNPKTCKYEPWYLRGKALQDQIAIFITLSLVLGGIFYFGYSKNFDSLDEQILKKKNLTLKVEWQILEERVQAAYAELNTLIDRDDKNYRVILDSSPLSPEIRQSGVGGSEKFNTEDIKDYPSVMSGYANLEKLKHTVDVEVQSYKELNSILKERVSMWASRPAIQPINNKQLERLHMSYGSRFHPIFKRYMDHKGLDFAADNGTPVYATGDGKVIMVYFSASYGNVIYLEHGHGYETRYAHLSRFAVKEGDVIKRGHVIGYVGSTGNSVSAHLHYEVLFQGSHVNPINFFQRDLNNKEYERLIEAGSIDAKVLD</sequence>
<accession>A0ABS1KWF3</accession>
<proteinExistence type="predicted"/>
<dbReference type="Proteomes" id="UP000613030">
    <property type="component" value="Unassembled WGS sequence"/>
</dbReference>
<dbReference type="PANTHER" id="PTHR21666">
    <property type="entry name" value="PEPTIDASE-RELATED"/>
    <property type="match status" value="1"/>
</dbReference>
<gene>
    <name evidence="3" type="ORF">JI741_21360</name>
</gene>
<evidence type="ECO:0000313" key="4">
    <source>
        <dbReference type="Proteomes" id="UP000613030"/>
    </source>
</evidence>
<protein>
    <submittedName>
        <fullName evidence="3">M23 family metallopeptidase</fullName>
    </submittedName>
</protein>
<feature type="domain" description="M23ase beta-sheet core" evidence="2">
    <location>
        <begin position="200"/>
        <end position="293"/>
    </location>
</feature>
<keyword evidence="4" id="KW-1185">Reference proteome</keyword>
<evidence type="ECO:0000313" key="3">
    <source>
        <dbReference type="EMBL" id="MBL0743793.1"/>
    </source>
</evidence>
<dbReference type="SUPFAM" id="SSF51261">
    <property type="entry name" value="Duplicated hybrid motif"/>
    <property type="match status" value="1"/>
</dbReference>
<dbReference type="InterPro" id="IPR016047">
    <property type="entry name" value="M23ase_b-sheet_dom"/>
</dbReference>
<dbReference type="Gene3D" id="2.70.70.10">
    <property type="entry name" value="Glucose Permease (Domain IIA)"/>
    <property type="match status" value="1"/>
</dbReference>
<dbReference type="CDD" id="cd12797">
    <property type="entry name" value="M23_peptidase"/>
    <property type="match status" value="1"/>
</dbReference>
<dbReference type="InterPro" id="IPR050570">
    <property type="entry name" value="Cell_wall_metabolism_enzyme"/>
</dbReference>
<keyword evidence="1" id="KW-0812">Transmembrane</keyword>
<feature type="transmembrane region" description="Helical" evidence="1">
    <location>
        <begin position="29"/>
        <end position="47"/>
    </location>
</feature>
<dbReference type="PANTHER" id="PTHR21666:SF270">
    <property type="entry name" value="MUREIN HYDROLASE ACTIVATOR ENVC"/>
    <property type="match status" value="1"/>
</dbReference>